<gene>
    <name evidence="5" type="primary">xseA</name>
    <name evidence="10" type="ORF">BRCON_1582</name>
</gene>
<dbReference type="KEGG" id="schv:BRCON_1582"/>
<dbReference type="GO" id="GO:0009318">
    <property type="term" value="C:exodeoxyribonuclease VII complex"/>
    <property type="evidence" value="ECO:0007669"/>
    <property type="project" value="UniProtKB-UniRule"/>
</dbReference>
<dbReference type="InterPro" id="IPR025824">
    <property type="entry name" value="OB-fold_nuc-bd_dom"/>
</dbReference>
<dbReference type="PANTHER" id="PTHR30008">
    <property type="entry name" value="EXODEOXYRIBONUCLEASE 7 LARGE SUBUNIT"/>
    <property type="match status" value="1"/>
</dbReference>
<keyword evidence="1 5" id="KW-0963">Cytoplasm</keyword>
<comment type="function">
    <text evidence="5">Bidirectionally degrades single-stranded DNA into large acid-insoluble oligonucleotides, which are then degraded further into small acid-soluble oligonucleotides.</text>
</comment>
<evidence type="ECO:0000256" key="6">
    <source>
        <dbReference type="RuleBase" id="RU004355"/>
    </source>
</evidence>
<evidence type="ECO:0000256" key="3">
    <source>
        <dbReference type="ARBA" id="ARBA00022801"/>
    </source>
</evidence>
<dbReference type="Gene3D" id="2.40.50.140">
    <property type="entry name" value="Nucleic acid-binding proteins"/>
    <property type="match status" value="1"/>
</dbReference>
<evidence type="ECO:0000259" key="9">
    <source>
        <dbReference type="Pfam" id="PF13742"/>
    </source>
</evidence>
<comment type="catalytic activity">
    <reaction evidence="5 6">
        <text>Exonucleolytic cleavage in either 5'- to 3'- or 3'- to 5'-direction to yield nucleoside 5'-phosphates.</text>
        <dbReference type="EC" id="3.1.11.6"/>
    </reaction>
</comment>
<accession>A0A2Z4Y5V7</accession>
<protein>
    <recommendedName>
        <fullName evidence="5">Exodeoxyribonuclease 7 large subunit</fullName>
        <ecNumber evidence="5">3.1.11.6</ecNumber>
    </recommendedName>
    <alternativeName>
        <fullName evidence="5">Exodeoxyribonuclease VII large subunit</fullName>
        <shortName evidence="5">Exonuclease VII large subunit</shortName>
    </alternativeName>
</protein>
<dbReference type="GO" id="GO:0005737">
    <property type="term" value="C:cytoplasm"/>
    <property type="evidence" value="ECO:0007669"/>
    <property type="project" value="UniProtKB-SubCell"/>
</dbReference>
<evidence type="ECO:0000256" key="4">
    <source>
        <dbReference type="ARBA" id="ARBA00022839"/>
    </source>
</evidence>
<dbReference type="PANTHER" id="PTHR30008:SF0">
    <property type="entry name" value="EXODEOXYRIBONUCLEASE 7 LARGE SUBUNIT"/>
    <property type="match status" value="1"/>
</dbReference>
<evidence type="ECO:0000259" key="8">
    <source>
        <dbReference type="Pfam" id="PF02601"/>
    </source>
</evidence>
<feature type="region of interest" description="Disordered" evidence="7">
    <location>
        <begin position="471"/>
        <end position="502"/>
    </location>
</feature>
<proteinExistence type="inferred from homology"/>
<keyword evidence="4 5" id="KW-0269">Exonuclease</keyword>
<comment type="similarity">
    <text evidence="5 6">Belongs to the XseA family.</text>
</comment>
<evidence type="ECO:0000256" key="2">
    <source>
        <dbReference type="ARBA" id="ARBA00022722"/>
    </source>
</evidence>
<evidence type="ECO:0000256" key="7">
    <source>
        <dbReference type="SAM" id="MobiDB-lite"/>
    </source>
</evidence>
<dbReference type="Pfam" id="PF02601">
    <property type="entry name" value="Exonuc_VII_L"/>
    <property type="match status" value="1"/>
</dbReference>
<evidence type="ECO:0000256" key="1">
    <source>
        <dbReference type="ARBA" id="ARBA00022490"/>
    </source>
</evidence>
<organism evidence="10 11">
    <name type="scientific">Sumerlaea chitinivorans</name>
    <dbReference type="NCBI Taxonomy" id="2250252"/>
    <lineage>
        <taxon>Bacteria</taxon>
        <taxon>Candidatus Sumerlaeota</taxon>
        <taxon>Candidatus Sumerlaeia</taxon>
        <taxon>Candidatus Sumerlaeales</taxon>
        <taxon>Candidatus Sumerlaeaceae</taxon>
        <taxon>Candidatus Sumerlaea</taxon>
    </lineage>
</organism>
<dbReference type="AlphaFoldDB" id="A0A2Z4Y5V7"/>
<sequence>MTNPFDNLNGQAFLNEGRTWLGAQEAEEQSRPLTVYELTRELKRLLEEAFRFVYVEGEVSNFKRHTSGHLYFTLKDEEDRASINCVMWKTDAVRLRSLPKDGDKVEVRGRITVYEPRGQYQIVVNEIRPAGLGRLFLEFQRLKEKLEREGLFAPERKRPLPPFPRAIGVVTSQTGAAIRDILKVLGRRAPQIPVFIYPVRVQGAEAAREIAHGIQRMNELALADVLIVGRGGGSLEDLWAFNEEVVARAIAASSIPVISAVGHEVDFTIADFVADVRAPTPSAAAEIVAKSSGELLEQISALRRRLVHTIDRRLAPLREVRHLRQRMVGAVQRRCTRLETALQLRARIIQSVRLRVSAYQSAITRFSDLLRLQRPMSIVNETRQRLDDLVERAAAAFSERLARAKHCAELLSARLKALDPTSILARGYSITYDAATHQILRRADDTAPGRVVRVVLHQGELRANVVATTGAQDCGGQHSSAPSAPQPELPLFTPDDERGTQQ</sequence>
<dbReference type="Proteomes" id="UP000262583">
    <property type="component" value="Chromosome"/>
</dbReference>
<dbReference type="CDD" id="cd04489">
    <property type="entry name" value="ExoVII_LU_OBF"/>
    <property type="match status" value="1"/>
</dbReference>
<dbReference type="EC" id="3.1.11.6" evidence="5"/>
<evidence type="ECO:0000256" key="5">
    <source>
        <dbReference type="HAMAP-Rule" id="MF_00378"/>
    </source>
</evidence>
<keyword evidence="2 5" id="KW-0540">Nuclease</keyword>
<dbReference type="Pfam" id="PF13742">
    <property type="entry name" value="tRNA_anti_2"/>
    <property type="match status" value="1"/>
</dbReference>
<feature type="compositionally biased region" description="Polar residues" evidence="7">
    <location>
        <begin position="471"/>
        <end position="483"/>
    </location>
</feature>
<dbReference type="SUPFAM" id="SSF50249">
    <property type="entry name" value="Nucleic acid-binding proteins"/>
    <property type="match status" value="1"/>
</dbReference>
<reference evidence="10 11" key="1">
    <citation type="submission" date="2018-05" db="EMBL/GenBank/DDBJ databases">
        <title>A metagenomic window into the 2 km-deep terrestrial subsurface aquifer revealed taxonomically and functionally diverse microbial community comprising novel uncultured bacterial lineages.</title>
        <authorList>
            <person name="Kadnikov V.V."/>
            <person name="Mardanov A.V."/>
            <person name="Beletsky A.V."/>
            <person name="Banks D."/>
            <person name="Pimenov N.V."/>
            <person name="Frank Y.A."/>
            <person name="Karnachuk O.V."/>
            <person name="Ravin N.V."/>
        </authorList>
    </citation>
    <scope>NUCLEOTIDE SEQUENCE [LARGE SCALE GENOMIC DNA]</scope>
    <source>
        <strain evidence="10">BY</strain>
    </source>
</reference>
<keyword evidence="3 5" id="KW-0378">Hydrolase</keyword>
<dbReference type="NCBIfam" id="TIGR00237">
    <property type="entry name" value="xseA"/>
    <property type="match status" value="1"/>
</dbReference>
<comment type="subcellular location">
    <subcellularLocation>
        <location evidence="5 6">Cytoplasm</location>
    </subcellularLocation>
</comment>
<dbReference type="GO" id="GO:0003676">
    <property type="term" value="F:nucleic acid binding"/>
    <property type="evidence" value="ECO:0007669"/>
    <property type="project" value="InterPro"/>
</dbReference>
<comment type="subunit">
    <text evidence="5">Heterooligomer composed of large and small subunits.</text>
</comment>
<dbReference type="InterPro" id="IPR003753">
    <property type="entry name" value="Exonuc_VII_L"/>
</dbReference>
<feature type="domain" description="Exonuclease VII large subunit C-terminal" evidence="8">
    <location>
        <begin position="151"/>
        <end position="463"/>
    </location>
</feature>
<dbReference type="GO" id="GO:0008855">
    <property type="term" value="F:exodeoxyribonuclease VII activity"/>
    <property type="evidence" value="ECO:0007669"/>
    <property type="project" value="UniProtKB-UniRule"/>
</dbReference>
<dbReference type="InterPro" id="IPR012340">
    <property type="entry name" value="NA-bd_OB-fold"/>
</dbReference>
<dbReference type="HAMAP" id="MF_00378">
    <property type="entry name" value="Exonuc_7_L"/>
    <property type="match status" value="1"/>
</dbReference>
<dbReference type="GO" id="GO:0006308">
    <property type="term" value="P:DNA catabolic process"/>
    <property type="evidence" value="ECO:0007669"/>
    <property type="project" value="UniProtKB-UniRule"/>
</dbReference>
<name>A0A2Z4Y5V7_SUMC1</name>
<feature type="domain" description="OB-fold nucleic acid binding" evidence="9">
    <location>
        <begin position="33"/>
        <end position="128"/>
    </location>
</feature>
<evidence type="ECO:0000313" key="11">
    <source>
        <dbReference type="Proteomes" id="UP000262583"/>
    </source>
</evidence>
<dbReference type="EMBL" id="CP030759">
    <property type="protein sequence ID" value="AXA36359.1"/>
    <property type="molecule type" value="Genomic_DNA"/>
</dbReference>
<evidence type="ECO:0000313" key="10">
    <source>
        <dbReference type="EMBL" id="AXA36359.1"/>
    </source>
</evidence>
<dbReference type="InterPro" id="IPR020579">
    <property type="entry name" value="Exonuc_VII_lsu_C"/>
</dbReference>